<gene>
    <name evidence="1" type="ORF">AGOR_G00022580</name>
</gene>
<dbReference type="AlphaFoldDB" id="A0A8T3E0V8"/>
<proteinExistence type="predicted"/>
<dbReference type="EMBL" id="JAERUA010000002">
    <property type="protein sequence ID" value="KAI1902991.1"/>
    <property type="molecule type" value="Genomic_DNA"/>
</dbReference>
<evidence type="ECO:0000313" key="2">
    <source>
        <dbReference type="Proteomes" id="UP000829720"/>
    </source>
</evidence>
<dbReference type="Proteomes" id="UP000829720">
    <property type="component" value="Unassembled WGS sequence"/>
</dbReference>
<name>A0A8T3E0V8_9TELE</name>
<comment type="caution">
    <text evidence="1">The sequence shown here is derived from an EMBL/GenBank/DDBJ whole genome shotgun (WGS) entry which is preliminary data.</text>
</comment>
<sequence>MPMKMEILPQKIQKRRSAKRNTLFGTKGRVSVSGTCDCRPANDSQTDGLNRHTEGWREGCRGGGRGIKGDVCQPIKRDICLKVEE</sequence>
<protein>
    <submittedName>
        <fullName evidence="1">Uncharacterized protein</fullName>
    </submittedName>
</protein>
<reference evidence="1" key="1">
    <citation type="submission" date="2021-01" db="EMBL/GenBank/DDBJ databases">
        <authorList>
            <person name="Zahm M."/>
            <person name="Roques C."/>
            <person name="Cabau C."/>
            <person name="Klopp C."/>
            <person name="Donnadieu C."/>
            <person name="Jouanno E."/>
            <person name="Lampietro C."/>
            <person name="Louis A."/>
            <person name="Herpin A."/>
            <person name="Echchiki A."/>
            <person name="Berthelot C."/>
            <person name="Parey E."/>
            <person name="Roest-Crollius H."/>
            <person name="Braasch I."/>
            <person name="Postlethwait J."/>
            <person name="Bobe J."/>
            <person name="Montfort J."/>
            <person name="Bouchez O."/>
            <person name="Begum T."/>
            <person name="Mejri S."/>
            <person name="Adams A."/>
            <person name="Chen W.-J."/>
            <person name="Guiguen Y."/>
        </authorList>
    </citation>
    <scope>NUCLEOTIDE SEQUENCE</scope>
    <source>
        <tissue evidence="1">Blood</tissue>
    </source>
</reference>
<organism evidence="1 2">
    <name type="scientific">Albula goreensis</name>
    <dbReference type="NCBI Taxonomy" id="1534307"/>
    <lineage>
        <taxon>Eukaryota</taxon>
        <taxon>Metazoa</taxon>
        <taxon>Chordata</taxon>
        <taxon>Craniata</taxon>
        <taxon>Vertebrata</taxon>
        <taxon>Euteleostomi</taxon>
        <taxon>Actinopterygii</taxon>
        <taxon>Neopterygii</taxon>
        <taxon>Teleostei</taxon>
        <taxon>Albuliformes</taxon>
        <taxon>Albulidae</taxon>
        <taxon>Albula</taxon>
    </lineage>
</organism>
<keyword evidence="2" id="KW-1185">Reference proteome</keyword>
<evidence type="ECO:0000313" key="1">
    <source>
        <dbReference type="EMBL" id="KAI1902991.1"/>
    </source>
</evidence>
<accession>A0A8T3E0V8</accession>